<dbReference type="Proteomes" id="UP000007494">
    <property type="component" value="Chromosome V"/>
</dbReference>
<gene>
    <name evidence="3" type="ORF">BN1204_015040</name>
    <name evidence="2" type="ORF">NCLIV_015040</name>
</gene>
<reference evidence="4" key="3">
    <citation type="journal article" date="2012" name="PLoS Pathog.">
        <title>Comparative genomics of the apicomplexan parasites Toxoplasma gondii and Neospora caninum: Coccidia differing in host range and transmission strategy.</title>
        <authorList>
            <person name="Reid A.J."/>
            <person name="Vermont S.J."/>
            <person name="Cotton J.A."/>
            <person name="Harris D."/>
            <person name="Hill-Cawthorne G.A."/>
            <person name="Konen-Waisman S."/>
            <person name="Latham S.M."/>
            <person name="Mourier T."/>
            <person name="Norton R."/>
            <person name="Quail M.A."/>
            <person name="Sanders M."/>
            <person name="Shanmugam D."/>
            <person name="Sohal A."/>
            <person name="Wasmuth J.D."/>
            <person name="Brunk B."/>
            <person name="Grigg M.E."/>
            <person name="Howard J.C."/>
            <person name="Parkinson J."/>
            <person name="Roos D.S."/>
            <person name="Trees A.J."/>
            <person name="Berriman M."/>
            <person name="Pain A."/>
            <person name="Wastling J.M."/>
        </authorList>
    </citation>
    <scope>NUCLEOTIDE SEQUENCE [LARGE SCALE GENOMIC DNA]</scope>
    <source>
        <strain evidence="4">Liverpool</strain>
    </source>
</reference>
<dbReference type="OMA" id="QQNARHS"/>
<reference evidence="3" key="4">
    <citation type="journal article" date="2015" name="PLoS ONE">
        <title>Comprehensive Evaluation of Toxoplasma gondii VEG and Neospora caninum LIV Genomes with Tachyzoite Stage Transcriptome and Proteome Defines Novel Transcript Features.</title>
        <authorList>
            <person name="Ramaprasad A."/>
            <person name="Mourier T."/>
            <person name="Naeem R."/>
            <person name="Malas T.B."/>
            <person name="Moussa E."/>
            <person name="Panigrahi A."/>
            <person name="Vermont S.J."/>
            <person name="Otto T.D."/>
            <person name="Wastling J."/>
            <person name="Pain A."/>
        </authorList>
    </citation>
    <scope>NUCLEOTIDE SEQUENCE</scope>
    <source>
        <strain evidence="3">Liverpool</strain>
    </source>
</reference>
<sequence length="500" mass="52777">MTDGNEIPTGVVEVGGAEGGAMVLRRARVRVQRPSNYFAAPASINVTAVRSRANSVAPSAANSPRVRPTAPSAPPSGAFGSSVPEFGSQDSISPTGAATSGDGPGVTADAQPPSAGQQLHLPRPAASEQMRAQFAHATASMERRLASRTQSRQASRMISRRLSPRGNSPRTHPSAVDPIQRNLLQASAALERTKQSEVESPGVTRSGSADVAKSTACLPDDGSFSGVCLKRNPLEASASAEAAAAPCPSHRPPGTVSESVTSGPGEGGSATKPLVPIPRRSILRTGDQTGEMLHSTADASGNALLPVASERRESAGKNKVDEKHAEQVLQGVLDFLKVEEEHRASRIASRIASRAISRNPAGRSVGSLKERTDVTHAAAEELRRRLEEEAAGSVKSIPNKSAVLKRLGGSRHTSDAAAVSRGTGSEVTSAVRRERTELDQKATLLQAAWRGYRTRLWFVSVKLTATFERQLRQTFGASKAFGWRSESSSEADDRRARLMC</sequence>
<dbReference type="AlphaFoldDB" id="F0VCM0"/>
<reference evidence="2" key="2">
    <citation type="submission" date="2011-03" db="EMBL/GenBank/DDBJ databases">
        <title>Comparative genomics and transcriptomics of Neospora caninum and Toxoplasma gondii.</title>
        <authorList>
            <person name="Reid A.J."/>
            <person name="Sohal A."/>
            <person name="Harris D."/>
            <person name="Quail M."/>
            <person name="Sanders M."/>
            <person name="Berriman M."/>
            <person name="Wastling J.M."/>
            <person name="Pain A."/>
        </authorList>
    </citation>
    <scope>NUCLEOTIDE SEQUENCE</scope>
    <source>
        <strain evidence="2">Liverpool</strain>
    </source>
</reference>
<feature type="compositionally biased region" description="Polar residues" evidence="1">
    <location>
        <begin position="88"/>
        <end position="98"/>
    </location>
</feature>
<dbReference type="EMBL" id="FR823386">
    <property type="protein sequence ID" value="CBZ51709.1"/>
    <property type="molecule type" value="Genomic_DNA"/>
</dbReference>
<keyword evidence="4" id="KW-1185">Reference proteome</keyword>
<dbReference type="InterPro" id="IPR000048">
    <property type="entry name" value="IQ_motif_EF-hand-BS"/>
</dbReference>
<evidence type="ECO:0000313" key="4">
    <source>
        <dbReference type="Proteomes" id="UP000007494"/>
    </source>
</evidence>
<dbReference type="OrthoDB" id="331837at2759"/>
<protein>
    <recommendedName>
        <fullName evidence="5">IQ calmodulin-binding motif domain-containing protein</fullName>
    </recommendedName>
</protein>
<name>F0VCM0_NEOCL</name>
<dbReference type="VEuPathDB" id="ToxoDB:NCLIV_015040"/>
<evidence type="ECO:0000256" key="1">
    <source>
        <dbReference type="SAM" id="MobiDB-lite"/>
    </source>
</evidence>
<organism evidence="2 4">
    <name type="scientific">Neospora caninum (strain Liverpool)</name>
    <dbReference type="NCBI Taxonomy" id="572307"/>
    <lineage>
        <taxon>Eukaryota</taxon>
        <taxon>Sar</taxon>
        <taxon>Alveolata</taxon>
        <taxon>Apicomplexa</taxon>
        <taxon>Conoidasida</taxon>
        <taxon>Coccidia</taxon>
        <taxon>Eucoccidiorida</taxon>
        <taxon>Eimeriorina</taxon>
        <taxon>Sarcocystidae</taxon>
        <taxon>Neospora</taxon>
    </lineage>
</organism>
<dbReference type="RefSeq" id="XP_003881742.1">
    <property type="nucleotide sequence ID" value="XM_003881693.1"/>
</dbReference>
<accession>F0VCM0</accession>
<feature type="region of interest" description="Disordered" evidence="1">
    <location>
        <begin position="241"/>
        <end position="280"/>
    </location>
</feature>
<dbReference type="CDD" id="cd23767">
    <property type="entry name" value="IQCD"/>
    <property type="match status" value="1"/>
</dbReference>
<evidence type="ECO:0008006" key="5">
    <source>
        <dbReference type="Google" id="ProtNLM"/>
    </source>
</evidence>
<feature type="compositionally biased region" description="Low complexity" evidence="1">
    <location>
        <begin position="51"/>
        <end position="82"/>
    </location>
</feature>
<dbReference type="EMBL" id="LN714479">
    <property type="protein sequence ID" value="CEL65662.1"/>
    <property type="molecule type" value="Genomic_DNA"/>
</dbReference>
<dbReference type="GeneID" id="13444176"/>
<dbReference type="Pfam" id="PF00612">
    <property type="entry name" value="IQ"/>
    <property type="match status" value="1"/>
</dbReference>
<evidence type="ECO:0000313" key="3">
    <source>
        <dbReference type="EMBL" id="CEL65662.1"/>
    </source>
</evidence>
<feature type="compositionally biased region" description="Polar residues" evidence="1">
    <location>
        <begin position="147"/>
        <end position="156"/>
    </location>
</feature>
<dbReference type="InParanoid" id="F0VCM0"/>
<feature type="region of interest" description="Disordered" evidence="1">
    <location>
        <begin position="51"/>
        <end position="214"/>
    </location>
</feature>
<reference evidence="2" key="1">
    <citation type="submission" date="2011-02" db="EMBL/GenBank/DDBJ databases">
        <authorList>
            <person name="Aslett M."/>
        </authorList>
    </citation>
    <scope>NUCLEOTIDE SEQUENCE</scope>
    <source>
        <strain evidence="2">Liverpool</strain>
    </source>
</reference>
<dbReference type="eggNOG" id="ENOG502R06G">
    <property type="taxonomic scope" value="Eukaryota"/>
</dbReference>
<proteinExistence type="predicted"/>
<evidence type="ECO:0000313" key="2">
    <source>
        <dbReference type="EMBL" id="CBZ51709.1"/>
    </source>
</evidence>